<keyword evidence="4" id="KW-0732">Signal</keyword>
<dbReference type="SUPFAM" id="SSF53850">
    <property type="entry name" value="Periplasmic binding protein-like II"/>
    <property type="match status" value="1"/>
</dbReference>
<accession>A0A6N0JVW7</accession>
<evidence type="ECO:0000313" key="8">
    <source>
        <dbReference type="Proteomes" id="UP000509782"/>
    </source>
</evidence>
<name>A0A6N0JVW7_ACHDE</name>
<organism evidence="6 8">
    <name type="scientific">Achromobacter denitrificans</name>
    <name type="common">Alcaligenes denitrificans</name>
    <dbReference type="NCBI Taxonomy" id="32002"/>
    <lineage>
        <taxon>Bacteria</taxon>
        <taxon>Pseudomonadati</taxon>
        <taxon>Pseudomonadota</taxon>
        <taxon>Betaproteobacteria</taxon>
        <taxon>Burkholderiales</taxon>
        <taxon>Alcaligenaceae</taxon>
        <taxon>Achromobacter</taxon>
    </lineage>
</organism>
<comment type="subcellular location">
    <subcellularLocation>
        <location evidence="1">Periplasm</location>
    </subcellularLocation>
</comment>
<dbReference type="OrthoDB" id="8874923at2"/>
<evidence type="ECO:0000256" key="2">
    <source>
        <dbReference type="ARBA" id="ARBA00008520"/>
    </source>
</evidence>
<keyword evidence="3" id="KW-0813">Transport</keyword>
<dbReference type="Gene3D" id="3.40.190.10">
    <property type="entry name" value="Periplasmic binding protein-like II"/>
    <property type="match status" value="2"/>
</dbReference>
<comment type="similarity">
    <text evidence="2">Belongs to the bacterial solute-binding protein 1 family.</text>
</comment>
<keyword evidence="5" id="KW-0574">Periplasm</keyword>
<dbReference type="Pfam" id="PF13416">
    <property type="entry name" value="SBP_bac_8"/>
    <property type="match status" value="1"/>
</dbReference>
<dbReference type="Proteomes" id="UP001446337">
    <property type="component" value="Chromosome"/>
</dbReference>
<dbReference type="PANTHER" id="PTHR30006:SF3">
    <property type="entry name" value="THIAMINE-BINDING PERIPLASMIC PROTEIN"/>
    <property type="match status" value="1"/>
</dbReference>
<evidence type="ECO:0000313" key="7">
    <source>
        <dbReference type="EMBL" id="XAN19838.1"/>
    </source>
</evidence>
<dbReference type="GO" id="GO:0030288">
    <property type="term" value="C:outer membrane-bounded periplasmic space"/>
    <property type="evidence" value="ECO:0007669"/>
    <property type="project" value="TreeGrafter"/>
</dbReference>
<dbReference type="PROSITE" id="PS51318">
    <property type="entry name" value="TAT"/>
    <property type="match status" value="1"/>
</dbReference>
<dbReference type="EMBL" id="CP054569">
    <property type="protein sequence ID" value="QKQ51154.1"/>
    <property type="molecule type" value="Genomic_DNA"/>
</dbReference>
<evidence type="ECO:0000313" key="9">
    <source>
        <dbReference type="Proteomes" id="UP001446337"/>
    </source>
</evidence>
<dbReference type="CDD" id="cd13589">
    <property type="entry name" value="PBP2_polyamine_RpCGA009"/>
    <property type="match status" value="1"/>
</dbReference>
<evidence type="ECO:0000256" key="4">
    <source>
        <dbReference type="ARBA" id="ARBA00022729"/>
    </source>
</evidence>
<keyword evidence="9" id="KW-1185">Reference proteome</keyword>
<evidence type="ECO:0000256" key="1">
    <source>
        <dbReference type="ARBA" id="ARBA00004418"/>
    </source>
</evidence>
<dbReference type="InterPro" id="IPR006059">
    <property type="entry name" value="SBP"/>
</dbReference>
<protein>
    <submittedName>
        <fullName evidence="6">ABC transporter substrate-binding protein</fullName>
    </submittedName>
</protein>
<gene>
    <name evidence="7" type="ORF">AAIK43_19425</name>
    <name evidence="6" type="ORF">FOC81_03960</name>
</gene>
<dbReference type="GO" id="GO:0030975">
    <property type="term" value="F:thiamine binding"/>
    <property type="evidence" value="ECO:0007669"/>
    <property type="project" value="TreeGrafter"/>
</dbReference>
<dbReference type="EMBL" id="CP154792">
    <property type="protein sequence ID" value="XAN19838.1"/>
    <property type="molecule type" value="Genomic_DNA"/>
</dbReference>
<reference evidence="6 8" key="1">
    <citation type="submission" date="2020-05" db="EMBL/GenBank/DDBJ databases">
        <title>FDA dAtabase for Regulatory Grade micrObial Sequences (FDA-ARGOS): Supporting development and validation of Infectious Disease Dx tests.</title>
        <authorList>
            <person name="Sproer C."/>
            <person name="Gronow S."/>
            <person name="Severitt S."/>
            <person name="Schroder I."/>
            <person name="Tallon L."/>
            <person name="Sadzewicz L."/>
            <person name="Zhao X."/>
            <person name="Vavikolanu K."/>
            <person name="Mehta A."/>
            <person name="Aluvathingal J."/>
            <person name="Nadendla S."/>
            <person name="Myers T."/>
            <person name="Yan Y."/>
            <person name="Sichtig H."/>
        </authorList>
    </citation>
    <scope>NUCLEOTIDE SEQUENCE [LARGE SCALE GENOMIC DNA]</scope>
    <source>
        <strain evidence="6 8">FDAARGOS_787</strain>
    </source>
</reference>
<evidence type="ECO:0000256" key="3">
    <source>
        <dbReference type="ARBA" id="ARBA00022448"/>
    </source>
</evidence>
<dbReference type="GO" id="GO:0030976">
    <property type="term" value="F:thiamine pyrophosphate binding"/>
    <property type="evidence" value="ECO:0007669"/>
    <property type="project" value="TreeGrafter"/>
</dbReference>
<dbReference type="GO" id="GO:0015888">
    <property type="term" value="P:thiamine transport"/>
    <property type="evidence" value="ECO:0007669"/>
    <property type="project" value="TreeGrafter"/>
</dbReference>
<dbReference type="PANTHER" id="PTHR30006">
    <property type="entry name" value="THIAMINE-BINDING PERIPLASMIC PROTEIN-RELATED"/>
    <property type="match status" value="1"/>
</dbReference>
<sequence>MQMKMPTQDPCLTDAARLALSDPTLSSARRRQLLALLGAAGVSAMLPLRRAHAKGGKVVVCNWGGDAIKHQPTVWGKPFEKATGTKVEFDGTGPSFGKIRTMVESRNVVWDVCDANLAAAHSLGKRGYLEPIDYAIVDRNKVRPGFSSEYGVSHFIYSFVLTYDKKAFGDRMPRTWADFWNTKDFPGTRILPDRVLASLEAALMADGVPADASKIYPIDEKRALDKIAAIKENAIFWKTGAESQQLLRQGEATMGLVWHTRAAVMRREPGSSIDFTWNQGILIPAGWLVPKGNPAGRKVFDFIASTQSPESQIELLRLMGNGPANPAASALVPPELRKDNPTDDENFRQQIVADATWHGENQDRIYNEYVKVITG</sequence>
<reference evidence="7 9" key="2">
    <citation type="submission" date="2024-05" db="EMBL/GenBank/DDBJ databases">
        <title>Achromobacter denitrificans. BP1, complete genome.</title>
        <authorList>
            <person name="Zhang B."/>
        </authorList>
    </citation>
    <scope>NUCLEOTIDE SEQUENCE [LARGE SCALE GENOMIC DNA]</scope>
    <source>
        <strain evidence="7 9">BP1</strain>
    </source>
</reference>
<proteinExistence type="inferred from homology"/>
<evidence type="ECO:0000313" key="6">
    <source>
        <dbReference type="EMBL" id="QKQ51154.1"/>
    </source>
</evidence>
<evidence type="ECO:0000256" key="5">
    <source>
        <dbReference type="ARBA" id="ARBA00022764"/>
    </source>
</evidence>
<dbReference type="InterPro" id="IPR006311">
    <property type="entry name" value="TAT_signal"/>
</dbReference>
<dbReference type="AlphaFoldDB" id="A0A6N0JVW7"/>
<dbReference type="Proteomes" id="UP000509782">
    <property type="component" value="Chromosome"/>
</dbReference>